<dbReference type="OrthoDB" id="5909582at2759"/>
<reference evidence="1 2" key="1">
    <citation type="submission" date="2014-11" db="EMBL/GenBank/DDBJ databases">
        <title>Genetic blueprint of the zoonotic pathogen Toxocara canis.</title>
        <authorList>
            <person name="Zhu X.-Q."/>
            <person name="Korhonen P.K."/>
            <person name="Cai H."/>
            <person name="Young N.D."/>
            <person name="Nejsum P."/>
            <person name="von Samson-Himmelstjerna G."/>
            <person name="Boag P.R."/>
            <person name="Tan P."/>
            <person name="Li Q."/>
            <person name="Min J."/>
            <person name="Yang Y."/>
            <person name="Wang X."/>
            <person name="Fang X."/>
            <person name="Hall R.S."/>
            <person name="Hofmann A."/>
            <person name="Sternberg P.W."/>
            <person name="Jex A.R."/>
            <person name="Gasser R.B."/>
        </authorList>
    </citation>
    <scope>NUCLEOTIDE SEQUENCE [LARGE SCALE GENOMIC DNA]</scope>
    <source>
        <strain evidence="1">PN_DK_2014</strain>
    </source>
</reference>
<dbReference type="Proteomes" id="UP000031036">
    <property type="component" value="Unassembled WGS sequence"/>
</dbReference>
<comment type="caution">
    <text evidence="1">The sequence shown here is derived from an EMBL/GenBank/DDBJ whole genome shotgun (WGS) entry which is preliminary data.</text>
</comment>
<evidence type="ECO:0000313" key="2">
    <source>
        <dbReference type="Proteomes" id="UP000031036"/>
    </source>
</evidence>
<accession>A0A0B2V0B0</accession>
<dbReference type="AlphaFoldDB" id="A0A0B2V0B0"/>
<dbReference type="EMBL" id="JPKZ01002772">
    <property type="protein sequence ID" value="KHN75183.1"/>
    <property type="molecule type" value="Genomic_DNA"/>
</dbReference>
<proteinExistence type="predicted"/>
<gene>
    <name evidence="1" type="ORF">Tcan_06597</name>
</gene>
<keyword evidence="2" id="KW-1185">Reference proteome</keyword>
<sequence>MVPDGVWPKQGGRFIHVPGIRVQNDEGGTLELQTESTQLLASGSAVIGSDSSDSISALLRSTSTSSINVSSEETQYSCPLQGSVKDIFDSDTCVTAISLSPFNEHQNRVVSQADLYADVTRRMDRIANTVNM</sequence>
<name>A0A0B2V0B0_TOXCA</name>
<protein>
    <submittedName>
        <fullName evidence="1">Uncharacterized protein</fullName>
    </submittedName>
</protein>
<organism evidence="1 2">
    <name type="scientific">Toxocara canis</name>
    <name type="common">Canine roundworm</name>
    <dbReference type="NCBI Taxonomy" id="6265"/>
    <lineage>
        <taxon>Eukaryota</taxon>
        <taxon>Metazoa</taxon>
        <taxon>Ecdysozoa</taxon>
        <taxon>Nematoda</taxon>
        <taxon>Chromadorea</taxon>
        <taxon>Rhabditida</taxon>
        <taxon>Spirurina</taxon>
        <taxon>Ascaridomorpha</taxon>
        <taxon>Ascaridoidea</taxon>
        <taxon>Toxocaridae</taxon>
        <taxon>Toxocara</taxon>
    </lineage>
</organism>
<evidence type="ECO:0000313" key="1">
    <source>
        <dbReference type="EMBL" id="KHN75183.1"/>
    </source>
</evidence>